<dbReference type="Gene3D" id="3.50.50.60">
    <property type="entry name" value="FAD/NAD(P)-binding domain"/>
    <property type="match status" value="1"/>
</dbReference>
<dbReference type="GO" id="GO:0004497">
    <property type="term" value="F:monooxygenase activity"/>
    <property type="evidence" value="ECO:0007669"/>
    <property type="project" value="TreeGrafter"/>
</dbReference>
<protein>
    <submittedName>
        <fullName evidence="3">NAD(P)-binding domain-containing protein</fullName>
    </submittedName>
</protein>
<dbReference type="SUPFAM" id="SSF51905">
    <property type="entry name" value="FAD/NAD(P)-binding domain"/>
    <property type="match status" value="1"/>
</dbReference>
<feature type="domain" description="FAD/NAD(P)-binding" evidence="2">
    <location>
        <begin position="9"/>
        <end position="216"/>
    </location>
</feature>
<dbReference type="PANTHER" id="PTHR43539:SF91">
    <property type="entry name" value="FAD-DEPENDENT URATE HYDROXYLASE"/>
    <property type="match status" value="1"/>
</dbReference>
<reference evidence="3" key="1">
    <citation type="submission" date="2020-01" db="EMBL/GenBank/DDBJ databases">
        <title>Insect and environment-associated Actinomycetes.</title>
        <authorList>
            <person name="Currrie C."/>
            <person name="Chevrette M."/>
            <person name="Carlson C."/>
            <person name="Stubbendieck R."/>
            <person name="Wendt-Pienkowski E."/>
        </authorList>
    </citation>
    <scope>NUCLEOTIDE SEQUENCE</scope>
    <source>
        <strain evidence="3">SID12501</strain>
    </source>
</reference>
<organism evidence="3">
    <name type="scientific">Streptomyces sp. SID12501</name>
    <dbReference type="NCBI Taxonomy" id="2706042"/>
    <lineage>
        <taxon>Bacteria</taxon>
        <taxon>Bacillati</taxon>
        <taxon>Actinomycetota</taxon>
        <taxon>Actinomycetes</taxon>
        <taxon>Kitasatosporales</taxon>
        <taxon>Streptomycetaceae</taxon>
        <taxon>Streptomyces</taxon>
    </lineage>
</organism>
<dbReference type="GO" id="GO:0050660">
    <property type="term" value="F:flavin adenine dinucleotide binding"/>
    <property type="evidence" value="ECO:0007669"/>
    <property type="project" value="TreeGrafter"/>
</dbReference>
<sequence length="406" mass="42508">MSRTTTAPVVVIGAGPYGLSTAAHLRARGLSVKVFGSPMASWSESMPAGMLLKSPPSASSLSAPQPGFTLDAYCRAAGESVLGEHDQVPVELFIRYGLWFMGQLVPDVEDVRVRTLDRQPDGSFRLKLSSGEELTASAVVMASGLTGFAHVPRALADAVPDGPSALGPVSHTSHLTDLTGFAGRRVLVVGAGQSAQESAALLHEAGAQVRILVRGSGGLKFGAAPTTGPHWQPDTPVGRSWALYGFVNHAAAFRHLPAAARLRLVKKVLGPCGAWWLRSRVEHRFPVLAGQRITGTTLGDGGVMISTVTGNGVVHRIEADHVMAGTGYRVHLEALGLLSPELRADLMRTGGFPRLYAQLGSSVPGLYFTGLLAAGSFGPVLRFVCGTRFASPRLASAVAAHCASKD</sequence>
<evidence type="ECO:0000313" key="3">
    <source>
        <dbReference type="EMBL" id="NEC88022.1"/>
    </source>
</evidence>
<dbReference type="PRINTS" id="PR00368">
    <property type="entry name" value="FADPNR"/>
</dbReference>
<proteinExistence type="predicted"/>
<keyword evidence="1" id="KW-0560">Oxidoreductase</keyword>
<dbReference type="InterPro" id="IPR050982">
    <property type="entry name" value="Auxin_biosynth/cation_transpt"/>
</dbReference>
<dbReference type="AlphaFoldDB" id="A0A6B3BUN7"/>
<evidence type="ECO:0000256" key="1">
    <source>
        <dbReference type="ARBA" id="ARBA00023002"/>
    </source>
</evidence>
<dbReference type="Pfam" id="PF07992">
    <property type="entry name" value="Pyr_redox_2"/>
    <property type="match status" value="1"/>
</dbReference>
<dbReference type="EMBL" id="JAAGLU010000015">
    <property type="protein sequence ID" value="NEC88022.1"/>
    <property type="molecule type" value="Genomic_DNA"/>
</dbReference>
<name>A0A6B3BUN7_9ACTN</name>
<dbReference type="InterPro" id="IPR023753">
    <property type="entry name" value="FAD/NAD-binding_dom"/>
</dbReference>
<evidence type="ECO:0000259" key="2">
    <source>
        <dbReference type="Pfam" id="PF07992"/>
    </source>
</evidence>
<accession>A0A6B3BUN7</accession>
<dbReference type="InterPro" id="IPR036188">
    <property type="entry name" value="FAD/NAD-bd_sf"/>
</dbReference>
<dbReference type="PANTHER" id="PTHR43539">
    <property type="entry name" value="FLAVIN-BINDING MONOOXYGENASE-LIKE PROTEIN (AFU_ORTHOLOGUE AFUA_4G09220)"/>
    <property type="match status" value="1"/>
</dbReference>
<gene>
    <name evidence="3" type="ORF">G3I71_19825</name>
</gene>
<dbReference type="RefSeq" id="WP_164316143.1">
    <property type="nucleotide sequence ID" value="NZ_JAAGLU010000015.1"/>
</dbReference>
<dbReference type="PRINTS" id="PR00411">
    <property type="entry name" value="PNDRDTASEI"/>
</dbReference>
<comment type="caution">
    <text evidence="3">The sequence shown here is derived from an EMBL/GenBank/DDBJ whole genome shotgun (WGS) entry which is preliminary data.</text>
</comment>